<feature type="transmembrane region" description="Helical" evidence="1">
    <location>
        <begin position="287"/>
        <end position="305"/>
    </location>
</feature>
<gene>
    <name evidence="2" type="ORF">I6N96_14795</name>
</gene>
<reference evidence="2 3" key="1">
    <citation type="submission" date="2020-12" db="EMBL/GenBank/DDBJ databases">
        <title>Vagococcus allomyrinae sp. nov. and Enterococcus lavae sp. nov., isolated from the larvae of Allomyrina dichotoma.</title>
        <authorList>
            <person name="Lee S.D."/>
        </authorList>
    </citation>
    <scope>NUCLEOTIDE SEQUENCE [LARGE SCALE GENOMIC DNA]</scope>
    <source>
        <strain evidence="2 3">BWM-S5</strain>
    </source>
</reference>
<name>A0ABS4CLS0_9ENTE</name>
<dbReference type="RefSeq" id="WP_209558331.1">
    <property type="nucleotide sequence ID" value="NZ_JAEDXU010000008.1"/>
</dbReference>
<dbReference type="Proteomes" id="UP000673375">
    <property type="component" value="Unassembled WGS sequence"/>
</dbReference>
<feature type="transmembrane region" description="Helical" evidence="1">
    <location>
        <begin position="243"/>
        <end position="266"/>
    </location>
</feature>
<proteinExistence type="predicted"/>
<evidence type="ECO:0000256" key="1">
    <source>
        <dbReference type="SAM" id="Phobius"/>
    </source>
</evidence>
<organism evidence="2 3">
    <name type="scientific">Enterococcus larvae</name>
    <dbReference type="NCBI Taxonomy" id="2794352"/>
    <lineage>
        <taxon>Bacteria</taxon>
        <taxon>Bacillati</taxon>
        <taxon>Bacillota</taxon>
        <taxon>Bacilli</taxon>
        <taxon>Lactobacillales</taxon>
        <taxon>Enterococcaceae</taxon>
        <taxon>Enterococcus</taxon>
    </lineage>
</organism>
<accession>A0ABS4CLS0</accession>
<evidence type="ECO:0000313" key="2">
    <source>
        <dbReference type="EMBL" id="MBP1047552.1"/>
    </source>
</evidence>
<feature type="transmembrane region" description="Helical" evidence="1">
    <location>
        <begin position="197"/>
        <end position="215"/>
    </location>
</feature>
<keyword evidence="1" id="KW-0812">Transmembrane</keyword>
<feature type="transmembrane region" description="Helical" evidence="1">
    <location>
        <begin position="7"/>
        <end position="28"/>
    </location>
</feature>
<feature type="transmembrane region" description="Helical" evidence="1">
    <location>
        <begin position="124"/>
        <end position="143"/>
    </location>
</feature>
<protein>
    <submittedName>
        <fullName evidence="2">DUF979 domain-containing protein</fullName>
    </submittedName>
</protein>
<feature type="transmembrane region" description="Helical" evidence="1">
    <location>
        <begin position="40"/>
        <end position="73"/>
    </location>
</feature>
<keyword evidence="1" id="KW-0472">Membrane</keyword>
<keyword evidence="3" id="KW-1185">Reference proteome</keyword>
<feature type="transmembrane region" description="Helical" evidence="1">
    <location>
        <begin position="164"/>
        <end position="185"/>
    </location>
</feature>
<dbReference type="Pfam" id="PF06166">
    <property type="entry name" value="DUF979"/>
    <property type="match status" value="1"/>
</dbReference>
<feature type="transmembrane region" description="Helical" evidence="1">
    <location>
        <begin position="100"/>
        <end position="118"/>
    </location>
</feature>
<dbReference type="InterPro" id="IPR009323">
    <property type="entry name" value="DUF979"/>
</dbReference>
<comment type="caution">
    <text evidence="2">The sequence shown here is derived from an EMBL/GenBank/DDBJ whole genome shotgun (WGS) entry which is preliminary data.</text>
</comment>
<evidence type="ECO:0000313" key="3">
    <source>
        <dbReference type="Proteomes" id="UP000673375"/>
    </source>
</evidence>
<keyword evidence="1" id="KW-1133">Transmembrane helix</keyword>
<sequence length="306" mass="32259">MEQIVSNLLEFFYILIGLLLMTTAVRVFKDETHPTRLGTAAFWLLLGVVFAFGNFIPYLIDGIIIILMGVLTLFKQVRIGKLADIDEDVAEASAKRVGSWIFLPCILLALFAVLISYTPLGGQVGIGIASILTLLIAMFITSAKPKTVADDADRMIQQVGTSGILPQLLAALGVIFNAAGVGTVISDGISGFIPEGNRFIGVVAYCLGMVIFTMIMGNGFAAFTVITAGIGVPFVIAQGGDPVVAGALAMTAGFCGTLLTPMAANFNALPAALLEMKDPNAVIKTQAPIAVILIVVHIALMYFLAF</sequence>
<dbReference type="EMBL" id="JAEDXU010000008">
    <property type="protein sequence ID" value="MBP1047552.1"/>
    <property type="molecule type" value="Genomic_DNA"/>
</dbReference>